<dbReference type="Pfam" id="PF03450">
    <property type="entry name" value="CO_deh_flav_C"/>
    <property type="match status" value="1"/>
</dbReference>
<dbReference type="InterPro" id="IPR005107">
    <property type="entry name" value="CO_DH_flav_C"/>
</dbReference>
<gene>
    <name evidence="5" type="ORF">SAMN05216382_2653</name>
</gene>
<organism evidence="5 6">
    <name type="scientific">Sphingomonas palmae</name>
    <dbReference type="NCBI Taxonomy" id="1855283"/>
    <lineage>
        <taxon>Bacteria</taxon>
        <taxon>Pseudomonadati</taxon>
        <taxon>Pseudomonadota</taxon>
        <taxon>Alphaproteobacteria</taxon>
        <taxon>Sphingomonadales</taxon>
        <taxon>Sphingomonadaceae</taxon>
        <taxon>Sphingomonas</taxon>
    </lineage>
</organism>
<dbReference type="Gene3D" id="3.30.465.10">
    <property type="match status" value="1"/>
</dbReference>
<dbReference type="InterPro" id="IPR016166">
    <property type="entry name" value="FAD-bd_PCMH"/>
</dbReference>
<evidence type="ECO:0000256" key="1">
    <source>
        <dbReference type="ARBA" id="ARBA00022630"/>
    </source>
</evidence>
<dbReference type="RefSeq" id="WP_093007078.1">
    <property type="nucleotide sequence ID" value="NZ_FNZZ01000005.1"/>
</dbReference>
<dbReference type="InterPro" id="IPR036683">
    <property type="entry name" value="CO_DH_flav_C_dom_sf"/>
</dbReference>
<dbReference type="InterPro" id="IPR051312">
    <property type="entry name" value="Diverse_Substr_Oxidored"/>
</dbReference>
<dbReference type="EMBL" id="FNZZ01000005">
    <property type="protein sequence ID" value="SEL79229.1"/>
    <property type="molecule type" value="Genomic_DNA"/>
</dbReference>
<dbReference type="GO" id="GO:0071949">
    <property type="term" value="F:FAD binding"/>
    <property type="evidence" value="ECO:0007669"/>
    <property type="project" value="InterPro"/>
</dbReference>
<dbReference type="SMART" id="SM01092">
    <property type="entry name" value="CO_deh_flav_C"/>
    <property type="match status" value="1"/>
</dbReference>
<dbReference type="Proteomes" id="UP000199214">
    <property type="component" value="Unassembled WGS sequence"/>
</dbReference>
<dbReference type="AlphaFoldDB" id="A0A1H7T413"/>
<dbReference type="PROSITE" id="PS51387">
    <property type="entry name" value="FAD_PCMH"/>
    <property type="match status" value="1"/>
</dbReference>
<dbReference type="InterPro" id="IPR002346">
    <property type="entry name" value="Mopterin_DH_FAD-bd"/>
</dbReference>
<evidence type="ECO:0000259" key="4">
    <source>
        <dbReference type="PROSITE" id="PS51387"/>
    </source>
</evidence>
<keyword evidence="3" id="KW-0560">Oxidoreductase</keyword>
<keyword evidence="6" id="KW-1185">Reference proteome</keyword>
<dbReference type="InterPro" id="IPR016169">
    <property type="entry name" value="FAD-bd_PCMH_sub2"/>
</dbReference>
<keyword evidence="2" id="KW-0274">FAD</keyword>
<evidence type="ECO:0000313" key="6">
    <source>
        <dbReference type="Proteomes" id="UP000199214"/>
    </source>
</evidence>
<protein>
    <submittedName>
        <fullName evidence="5">Carbon-monoxide dehydrogenase medium subunit</fullName>
    </submittedName>
</protein>
<keyword evidence="1" id="KW-0285">Flavoprotein</keyword>
<feature type="domain" description="FAD-binding PCMH-type" evidence="4">
    <location>
        <begin position="1"/>
        <end position="177"/>
    </location>
</feature>
<name>A0A1H7T413_9SPHN</name>
<dbReference type="GO" id="GO:0016491">
    <property type="term" value="F:oxidoreductase activity"/>
    <property type="evidence" value="ECO:0007669"/>
    <property type="project" value="UniProtKB-KW"/>
</dbReference>
<dbReference type="InterPro" id="IPR036318">
    <property type="entry name" value="FAD-bd_PCMH-like_sf"/>
</dbReference>
<evidence type="ECO:0000256" key="3">
    <source>
        <dbReference type="ARBA" id="ARBA00023002"/>
    </source>
</evidence>
<dbReference type="PANTHER" id="PTHR42659">
    <property type="entry name" value="XANTHINE DEHYDROGENASE SUBUNIT C-RELATED"/>
    <property type="match status" value="1"/>
</dbReference>
<dbReference type="InterPro" id="IPR016167">
    <property type="entry name" value="FAD-bd_PCMH_sub1"/>
</dbReference>
<dbReference type="SUPFAM" id="SSF55447">
    <property type="entry name" value="CO dehydrogenase flavoprotein C-terminal domain-like"/>
    <property type="match status" value="1"/>
</dbReference>
<dbReference type="Gene3D" id="3.30.390.50">
    <property type="entry name" value="CO dehydrogenase flavoprotein, C-terminal domain"/>
    <property type="match status" value="1"/>
</dbReference>
<evidence type="ECO:0000256" key="2">
    <source>
        <dbReference type="ARBA" id="ARBA00022827"/>
    </source>
</evidence>
<dbReference type="OrthoDB" id="9814706at2"/>
<dbReference type="Pfam" id="PF00941">
    <property type="entry name" value="FAD_binding_5"/>
    <property type="match status" value="1"/>
</dbReference>
<dbReference type="SUPFAM" id="SSF56176">
    <property type="entry name" value="FAD-binding/transporter-associated domain-like"/>
    <property type="match status" value="1"/>
</dbReference>
<evidence type="ECO:0000313" key="5">
    <source>
        <dbReference type="EMBL" id="SEL79229.1"/>
    </source>
</evidence>
<reference evidence="6" key="1">
    <citation type="submission" date="2016-10" db="EMBL/GenBank/DDBJ databases">
        <authorList>
            <person name="Varghese N."/>
            <person name="Submissions S."/>
        </authorList>
    </citation>
    <scope>NUCLEOTIDE SEQUENCE [LARGE SCALE GENOMIC DNA]</scope>
    <source>
        <strain evidence="6">JS21-1</strain>
    </source>
</reference>
<dbReference type="STRING" id="1855283.SAMN05216382_2653"/>
<proteinExistence type="predicted"/>
<dbReference type="PANTHER" id="PTHR42659:SF2">
    <property type="entry name" value="XANTHINE DEHYDROGENASE SUBUNIT C-RELATED"/>
    <property type="match status" value="1"/>
</dbReference>
<accession>A0A1H7T413</accession>
<sequence length="289" mass="31079">MLDFELRRPTSLEDALAMLDTDDPSVRPWSGGTALMLMMKSGVFEPSVLVDLTGVEEEHASIRRLEDGGTSIGALATLASLQFDPHLASEAPVLGQALPRLANVRVRNVARVGGCLAHGDPHMDLPPILACLRGLVVARKADGERRIAVEQLFAGYYETVLDPGEIITAVELPTQTGWDSVYRKTTVRTHHDWPTVGVAISLRREAGLIVESRVIVSAATEKLTRLEAVENLLAGQPSNAALFTRAGRTAAELVETIDDAQGSASYKRVLVGVEVRRALSQILEEGSGS</sequence>
<dbReference type="Gene3D" id="3.30.43.10">
    <property type="entry name" value="Uridine Diphospho-n-acetylenolpyruvylglucosamine Reductase, domain 2"/>
    <property type="match status" value="1"/>
</dbReference>